<dbReference type="Proteomes" id="UP000007015">
    <property type="component" value="Chromosome 3"/>
</dbReference>
<proteinExistence type="predicted"/>
<organism evidence="2 3">
    <name type="scientific">Oryza sativa subsp. indica</name>
    <name type="common">Rice</name>
    <dbReference type="NCBI Taxonomy" id="39946"/>
    <lineage>
        <taxon>Eukaryota</taxon>
        <taxon>Viridiplantae</taxon>
        <taxon>Streptophyta</taxon>
        <taxon>Embryophyta</taxon>
        <taxon>Tracheophyta</taxon>
        <taxon>Spermatophyta</taxon>
        <taxon>Magnoliopsida</taxon>
        <taxon>Liliopsida</taxon>
        <taxon>Poales</taxon>
        <taxon>Poaceae</taxon>
        <taxon>BOP clade</taxon>
        <taxon>Oryzoideae</taxon>
        <taxon>Oryzeae</taxon>
        <taxon>Oryzinae</taxon>
        <taxon>Oryza</taxon>
        <taxon>Oryza sativa</taxon>
    </lineage>
</organism>
<reference evidence="2 3" key="1">
    <citation type="journal article" date="2005" name="PLoS Biol.">
        <title>The genomes of Oryza sativa: a history of duplications.</title>
        <authorList>
            <person name="Yu J."/>
            <person name="Wang J."/>
            <person name="Lin W."/>
            <person name="Li S."/>
            <person name="Li H."/>
            <person name="Zhou J."/>
            <person name="Ni P."/>
            <person name="Dong W."/>
            <person name="Hu S."/>
            <person name="Zeng C."/>
            <person name="Zhang J."/>
            <person name="Zhang Y."/>
            <person name="Li R."/>
            <person name="Xu Z."/>
            <person name="Li S."/>
            <person name="Li X."/>
            <person name="Zheng H."/>
            <person name="Cong L."/>
            <person name="Lin L."/>
            <person name="Yin J."/>
            <person name="Geng J."/>
            <person name="Li G."/>
            <person name="Shi J."/>
            <person name="Liu J."/>
            <person name="Lv H."/>
            <person name="Li J."/>
            <person name="Wang J."/>
            <person name="Deng Y."/>
            <person name="Ran L."/>
            <person name="Shi X."/>
            <person name="Wang X."/>
            <person name="Wu Q."/>
            <person name="Li C."/>
            <person name="Ren X."/>
            <person name="Wang J."/>
            <person name="Wang X."/>
            <person name="Li D."/>
            <person name="Liu D."/>
            <person name="Zhang X."/>
            <person name="Ji Z."/>
            <person name="Zhao W."/>
            <person name="Sun Y."/>
            <person name="Zhang Z."/>
            <person name="Bao J."/>
            <person name="Han Y."/>
            <person name="Dong L."/>
            <person name="Ji J."/>
            <person name="Chen P."/>
            <person name="Wu S."/>
            <person name="Liu J."/>
            <person name="Xiao Y."/>
            <person name="Bu D."/>
            <person name="Tan J."/>
            <person name="Yang L."/>
            <person name="Ye C."/>
            <person name="Zhang J."/>
            <person name="Xu J."/>
            <person name="Zhou Y."/>
            <person name="Yu Y."/>
            <person name="Zhang B."/>
            <person name="Zhuang S."/>
            <person name="Wei H."/>
            <person name="Liu B."/>
            <person name="Lei M."/>
            <person name="Yu H."/>
            <person name="Li Y."/>
            <person name="Xu H."/>
            <person name="Wei S."/>
            <person name="He X."/>
            <person name="Fang L."/>
            <person name="Zhang Z."/>
            <person name="Zhang Y."/>
            <person name="Huang X."/>
            <person name="Su Z."/>
            <person name="Tong W."/>
            <person name="Li J."/>
            <person name="Tong Z."/>
            <person name="Li S."/>
            <person name="Ye J."/>
            <person name="Wang L."/>
            <person name="Fang L."/>
            <person name="Lei T."/>
            <person name="Chen C."/>
            <person name="Chen H."/>
            <person name="Xu Z."/>
            <person name="Li H."/>
            <person name="Huang H."/>
            <person name="Zhang F."/>
            <person name="Xu H."/>
            <person name="Li N."/>
            <person name="Zhao C."/>
            <person name="Li S."/>
            <person name="Dong L."/>
            <person name="Huang Y."/>
            <person name="Li L."/>
            <person name="Xi Y."/>
            <person name="Qi Q."/>
            <person name="Li W."/>
            <person name="Zhang B."/>
            <person name="Hu W."/>
            <person name="Zhang Y."/>
            <person name="Tian X."/>
            <person name="Jiao Y."/>
            <person name="Liang X."/>
            <person name="Jin J."/>
            <person name="Gao L."/>
            <person name="Zheng W."/>
            <person name="Hao B."/>
            <person name="Liu S."/>
            <person name="Wang W."/>
            <person name="Yuan L."/>
            <person name="Cao M."/>
            <person name="McDermott J."/>
            <person name="Samudrala R."/>
            <person name="Wang J."/>
            <person name="Wong G.K."/>
            <person name="Yang H."/>
        </authorList>
    </citation>
    <scope>NUCLEOTIDE SEQUENCE [LARGE SCALE GENOMIC DNA]</scope>
    <source>
        <strain evidence="3">cv. 93-11</strain>
    </source>
</reference>
<keyword evidence="3" id="KW-1185">Reference proteome</keyword>
<dbReference type="Gramene" id="BGIOSGA010296-TA">
    <property type="protein sequence ID" value="BGIOSGA010296-PA"/>
    <property type="gene ID" value="BGIOSGA010296"/>
</dbReference>
<evidence type="ECO:0000313" key="2">
    <source>
        <dbReference type="EMBL" id="EEC75695.1"/>
    </source>
</evidence>
<dbReference type="AlphaFoldDB" id="B8AM43"/>
<gene>
    <name evidence="2" type="ORF">OsI_12511</name>
</gene>
<feature type="compositionally biased region" description="Basic and acidic residues" evidence="1">
    <location>
        <begin position="50"/>
        <end position="64"/>
    </location>
</feature>
<evidence type="ECO:0000256" key="1">
    <source>
        <dbReference type="SAM" id="MobiDB-lite"/>
    </source>
</evidence>
<protein>
    <submittedName>
        <fullName evidence="2">Uncharacterized protein</fullName>
    </submittedName>
</protein>
<feature type="compositionally biased region" description="Basic and acidic residues" evidence="1">
    <location>
        <begin position="93"/>
        <end position="106"/>
    </location>
</feature>
<dbReference type="HOGENOM" id="CLU_1707208_0_0_1"/>
<evidence type="ECO:0000313" key="3">
    <source>
        <dbReference type="Proteomes" id="UP000007015"/>
    </source>
</evidence>
<feature type="compositionally biased region" description="Polar residues" evidence="1">
    <location>
        <begin position="124"/>
        <end position="134"/>
    </location>
</feature>
<dbReference type="EMBL" id="CM000128">
    <property type="protein sequence ID" value="EEC75695.1"/>
    <property type="molecule type" value="Genomic_DNA"/>
</dbReference>
<sequence length="154" mass="17328">MSGGEEEEGRDTHHRPSPLEPAVGREDGDSRRRHHVPPPSSLTAEPSITFRREERGDEEWERRGGRPGRPSSPSSSHRRHPCLTSQPLSEPTVGREERGKEPRIEEWGEFCPRPGPSGALTHPGSHTLSASGSCRWQPEGEENAWGTYNRRKRE</sequence>
<feature type="region of interest" description="Disordered" evidence="1">
    <location>
        <begin position="1"/>
        <end position="154"/>
    </location>
</feature>
<accession>B8AM43</accession>
<name>B8AM43_ORYSI</name>